<evidence type="ECO:0000256" key="1">
    <source>
        <dbReference type="SAM" id="Phobius"/>
    </source>
</evidence>
<dbReference type="EMBL" id="BPMK01000026">
    <property type="protein sequence ID" value="GIZ54095.1"/>
    <property type="molecule type" value="Genomic_DNA"/>
</dbReference>
<dbReference type="RefSeq" id="WP_220810501.1">
    <property type="nucleotide sequence ID" value="NZ_BPMK01000026.1"/>
</dbReference>
<evidence type="ECO:0000313" key="3">
    <source>
        <dbReference type="Proteomes" id="UP000887222"/>
    </source>
</evidence>
<name>A0ABQ4QBA1_9BURK</name>
<sequence length="209" mass="23728">MPLDSAIFQRTDSGRQEIQNKTHGLTQSERLVLIMVDGVTPCKALRTRLPVLRQDRFDRALAKLEKDSLIAEVLLPLPDQQKEELDKSVIDRFLRQDPLDPLTVLAIDPDELDDDDWQMAPRVAVAPPPALDEAHIELAESVREEVQALQEVRMLKLEPIEVAAQRIFDQERAREAREKAGSWRRYLPYALLLTGLAFIAGFGFARLLA</sequence>
<dbReference type="Proteomes" id="UP000887222">
    <property type="component" value="Unassembled WGS sequence"/>
</dbReference>
<evidence type="ECO:0000313" key="2">
    <source>
        <dbReference type="EMBL" id="GIZ54095.1"/>
    </source>
</evidence>
<reference evidence="2 3" key="1">
    <citation type="journal article" date="2022" name="Int. J. Syst. Evol. Microbiol.">
        <title>Noviherbaspirillum aridicola sp. nov., isolated from an arid soil in Pakistan.</title>
        <authorList>
            <person name="Khan I.U."/>
            <person name="Saqib M."/>
            <person name="Amin A."/>
            <person name="Hussain F."/>
            <person name="Li L."/>
            <person name="Liu Y.H."/>
            <person name="Fang B.Z."/>
            <person name="Ahmed I."/>
            <person name="Li W.J."/>
        </authorList>
    </citation>
    <scope>NUCLEOTIDE SEQUENCE [LARGE SCALE GENOMIC DNA]</scope>
    <source>
        <strain evidence="2 3">NCCP-691</strain>
    </source>
</reference>
<keyword evidence="3" id="KW-1185">Reference proteome</keyword>
<evidence type="ECO:0008006" key="4">
    <source>
        <dbReference type="Google" id="ProtNLM"/>
    </source>
</evidence>
<keyword evidence="1" id="KW-0812">Transmembrane</keyword>
<comment type="caution">
    <text evidence="2">The sequence shown here is derived from an EMBL/GenBank/DDBJ whole genome shotgun (WGS) entry which is preliminary data.</text>
</comment>
<proteinExistence type="predicted"/>
<gene>
    <name evidence="2" type="ORF">NCCP691_41090</name>
</gene>
<keyword evidence="1" id="KW-0472">Membrane</keyword>
<feature type="transmembrane region" description="Helical" evidence="1">
    <location>
        <begin position="186"/>
        <end position="208"/>
    </location>
</feature>
<organism evidence="2 3">
    <name type="scientific">Noviherbaspirillum aridicola</name>
    <dbReference type="NCBI Taxonomy" id="2849687"/>
    <lineage>
        <taxon>Bacteria</taxon>
        <taxon>Pseudomonadati</taxon>
        <taxon>Pseudomonadota</taxon>
        <taxon>Betaproteobacteria</taxon>
        <taxon>Burkholderiales</taxon>
        <taxon>Oxalobacteraceae</taxon>
        <taxon>Noviherbaspirillum</taxon>
    </lineage>
</organism>
<keyword evidence="1" id="KW-1133">Transmembrane helix</keyword>
<accession>A0ABQ4QBA1</accession>
<protein>
    <recommendedName>
        <fullName evidence="4">Transmembrane protein</fullName>
    </recommendedName>
</protein>